<dbReference type="InterPro" id="IPR003959">
    <property type="entry name" value="ATPase_AAA_core"/>
</dbReference>
<dbReference type="InterPro" id="IPR003593">
    <property type="entry name" value="AAA+_ATPase"/>
</dbReference>
<dbReference type="CDD" id="cd19481">
    <property type="entry name" value="RecA-like_protease"/>
    <property type="match status" value="1"/>
</dbReference>
<dbReference type="EMBL" id="JAPUFD010000003">
    <property type="protein sequence ID" value="MDI1486618.1"/>
    <property type="molecule type" value="Genomic_DNA"/>
</dbReference>
<sequence>MTYLNTVDEVERPVGTNLSPDDSLVWHILEWSNRSSDKRHQLKSERPFDLSNVSTDDVVEPDPTEDQESEAAFHITRQVCLWEPKTFEQTQNEKTDIEAANQAQARDGVKKDVTLKDLNITDVDPQKITITSETLLKAIRQCVEYYPYDMDSYPPHSAEPYRIFVYHMKELRDLSEQVHTSPLKRRHLATLVKYLEQYMEPRITPILEQLQLPKPTITFDDLWMLFKPGTEVYWRFGPPHFSHVISASVVIRIDYVDPRLEPHFETKSLVVEFWGLATDGEKLGRDEGYTMIEKFDGERLVTSLSVYPCEIADREDGGVTRRSLIARGKRTFEVMKKMPLQMWHDAGARDELEGDLGQLRVLFLKHGLTTESRDTDMNGWWSGAGKGEFKFANFPTIRIAETEQLPSETHYLLCQPMLAGYSLYQKTYKIYSIDNLEDVDPNDVMSDLVIDSANNDLVMAMSHAHFQPINLDTIHNKGEGQVILLHGPPGVGKTFTVECIATTTGRPLIALTLGDLLAEESKVEETLLNWFTLAERWKAILLLDEADIFLERRASKDIQRNGIVSMFLRRMEYFRGTLFLTTNRVGQIDDAFLSRVSVVLQYDRLSDDTRKRIWQGFFRKLRKDTRLSNGRKVEVDKYAEKYVLNDPVVRDLSWNGREIRNALQTAIHLASYKGLMNGDRADETVDVGVEHFESVVAMSLKFKDYMQAITGQDEDERAKARSERNIVQ</sequence>
<gene>
    <name evidence="3" type="ORF">OHK93_005850</name>
</gene>
<dbReference type="InterPro" id="IPR054289">
    <property type="entry name" value="DUF7025"/>
</dbReference>
<keyword evidence="4" id="KW-1185">Reference proteome</keyword>
<proteinExistence type="predicted"/>
<dbReference type="PANTHER" id="PTHR46411:SF4">
    <property type="entry name" value="AAA+ ATPASE DOMAIN-CONTAINING PROTEIN"/>
    <property type="match status" value="1"/>
</dbReference>
<dbReference type="PANTHER" id="PTHR46411">
    <property type="entry name" value="FAMILY ATPASE, PUTATIVE-RELATED"/>
    <property type="match status" value="1"/>
</dbReference>
<evidence type="ECO:0000313" key="4">
    <source>
        <dbReference type="Proteomes" id="UP001161017"/>
    </source>
</evidence>
<feature type="compositionally biased region" description="Basic and acidic residues" evidence="1">
    <location>
        <begin position="36"/>
        <end position="48"/>
    </location>
</feature>
<dbReference type="AlphaFoldDB" id="A0AA43TSG8"/>
<evidence type="ECO:0000256" key="1">
    <source>
        <dbReference type="SAM" id="MobiDB-lite"/>
    </source>
</evidence>
<evidence type="ECO:0000259" key="2">
    <source>
        <dbReference type="SMART" id="SM00382"/>
    </source>
</evidence>
<dbReference type="Pfam" id="PF22942">
    <property type="entry name" value="DUF7025"/>
    <property type="match status" value="1"/>
</dbReference>
<protein>
    <recommendedName>
        <fullName evidence="2">AAA+ ATPase domain-containing protein</fullName>
    </recommendedName>
</protein>
<dbReference type="Proteomes" id="UP001161017">
    <property type="component" value="Unassembled WGS sequence"/>
</dbReference>
<accession>A0AA43TSG8</accession>
<feature type="region of interest" description="Disordered" evidence="1">
    <location>
        <begin position="36"/>
        <end position="70"/>
    </location>
</feature>
<dbReference type="SUPFAM" id="SSF52540">
    <property type="entry name" value="P-loop containing nucleoside triphosphate hydrolases"/>
    <property type="match status" value="1"/>
</dbReference>
<dbReference type="GO" id="GO:0016887">
    <property type="term" value="F:ATP hydrolysis activity"/>
    <property type="evidence" value="ECO:0007669"/>
    <property type="project" value="InterPro"/>
</dbReference>
<dbReference type="Gene3D" id="3.40.50.300">
    <property type="entry name" value="P-loop containing nucleotide triphosphate hydrolases"/>
    <property type="match status" value="1"/>
</dbReference>
<name>A0AA43TSG8_9LECA</name>
<feature type="domain" description="AAA+ ATPase" evidence="2">
    <location>
        <begin position="479"/>
        <end position="606"/>
    </location>
</feature>
<comment type="caution">
    <text evidence="3">The sequence shown here is derived from an EMBL/GenBank/DDBJ whole genome shotgun (WGS) entry which is preliminary data.</text>
</comment>
<evidence type="ECO:0000313" key="3">
    <source>
        <dbReference type="EMBL" id="MDI1486618.1"/>
    </source>
</evidence>
<dbReference type="SMART" id="SM00382">
    <property type="entry name" value="AAA"/>
    <property type="match status" value="1"/>
</dbReference>
<dbReference type="Pfam" id="PF00004">
    <property type="entry name" value="AAA"/>
    <property type="match status" value="1"/>
</dbReference>
<dbReference type="InterPro" id="IPR027417">
    <property type="entry name" value="P-loop_NTPase"/>
</dbReference>
<organism evidence="3 4">
    <name type="scientific">Ramalina farinacea</name>
    <dbReference type="NCBI Taxonomy" id="258253"/>
    <lineage>
        <taxon>Eukaryota</taxon>
        <taxon>Fungi</taxon>
        <taxon>Dikarya</taxon>
        <taxon>Ascomycota</taxon>
        <taxon>Pezizomycotina</taxon>
        <taxon>Lecanoromycetes</taxon>
        <taxon>OSLEUM clade</taxon>
        <taxon>Lecanoromycetidae</taxon>
        <taxon>Lecanorales</taxon>
        <taxon>Lecanorineae</taxon>
        <taxon>Ramalinaceae</taxon>
        <taxon>Ramalina</taxon>
    </lineage>
</organism>
<feature type="compositionally biased region" description="Acidic residues" evidence="1">
    <location>
        <begin position="57"/>
        <end position="69"/>
    </location>
</feature>
<dbReference type="InterPro" id="IPR056599">
    <property type="entry name" value="AAA_lid_fung"/>
</dbReference>
<reference evidence="3" key="1">
    <citation type="journal article" date="2023" name="Genome Biol. Evol.">
        <title>First Whole Genome Sequence and Flow Cytometry Genome Size Data for the Lichen-Forming Fungus Ramalina farinacea (Ascomycota).</title>
        <authorList>
            <person name="Llewellyn T."/>
            <person name="Mian S."/>
            <person name="Hill R."/>
            <person name="Leitch I.J."/>
            <person name="Gaya E."/>
        </authorList>
    </citation>
    <scope>NUCLEOTIDE SEQUENCE</scope>
    <source>
        <strain evidence="3">LIQ254RAFAR</strain>
    </source>
</reference>
<dbReference type="GO" id="GO:0005524">
    <property type="term" value="F:ATP binding"/>
    <property type="evidence" value="ECO:0007669"/>
    <property type="project" value="InterPro"/>
</dbReference>
<dbReference type="Pfam" id="PF23232">
    <property type="entry name" value="AAA_lid_13"/>
    <property type="match status" value="1"/>
</dbReference>